<dbReference type="PROSITE" id="PS00064">
    <property type="entry name" value="L_LDH"/>
    <property type="match status" value="1"/>
</dbReference>
<dbReference type="Proteomes" id="UP000004923">
    <property type="component" value="Unassembled WGS sequence"/>
</dbReference>
<dbReference type="Gene3D" id="3.90.110.10">
    <property type="entry name" value="Lactate dehydrogenase/glycoside hydrolase, family 4, C-terminal"/>
    <property type="match status" value="1"/>
</dbReference>
<dbReference type="InterPro" id="IPR022383">
    <property type="entry name" value="Lactate/malate_DH_C"/>
</dbReference>
<name>E8LBS7_9FIRM</name>
<dbReference type="Pfam" id="PF00056">
    <property type="entry name" value="Ldh_1_N"/>
    <property type="match status" value="1"/>
</dbReference>
<accession>E8LBS7</accession>
<dbReference type="PANTHER" id="PTHR43128">
    <property type="entry name" value="L-2-HYDROXYCARBOXYLATE DEHYDROGENASE (NAD(P)(+))"/>
    <property type="match status" value="1"/>
</dbReference>
<dbReference type="SUPFAM" id="SSF51735">
    <property type="entry name" value="NAD(P)-binding Rossmann-fold domains"/>
    <property type="match status" value="1"/>
</dbReference>
<gene>
    <name evidence="9" type="ORF">HMPREF9443_00290</name>
</gene>
<evidence type="ECO:0000256" key="3">
    <source>
        <dbReference type="PIRSR" id="PIRSR000102-1"/>
    </source>
</evidence>
<dbReference type="Pfam" id="PF02866">
    <property type="entry name" value="Ldh_1_C"/>
    <property type="match status" value="1"/>
</dbReference>
<feature type="binding site" evidence="4">
    <location>
        <position position="113"/>
    </location>
    <ligand>
        <name>substrate</name>
    </ligand>
</feature>
<feature type="binding site" evidence="4">
    <location>
        <position position="145"/>
    </location>
    <ligand>
        <name>substrate</name>
    </ligand>
</feature>
<dbReference type="PIRSF" id="PIRSF000102">
    <property type="entry name" value="Lac_mal_DH"/>
    <property type="match status" value="1"/>
</dbReference>
<keyword evidence="5" id="KW-0520">NAD</keyword>
<evidence type="ECO:0000256" key="6">
    <source>
        <dbReference type="RuleBase" id="RU003369"/>
    </source>
</evidence>
<dbReference type="PANTHER" id="PTHR43128:SF31">
    <property type="entry name" value="L-LACTATE DEHYDROGENASE"/>
    <property type="match status" value="1"/>
</dbReference>
<dbReference type="InterPro" id="IPR001557">
    <property type="entry name" value="L-lactate/malate_DH"/>
</dbReference>
<evidence type="ECO:0000259" key="7">
    <source>
        <dbReference type="Pfam" id="PF00056"/>
    </source>
</evidence>
<evidence type="ECO:0000256" key="1">
    <source>
        <dbReference type="ARBA" id="ARBA00006054"/>
    </source>
</evidence>
<dbReference type="InterPro" id="IPR001236">
    <property type="entry name" value="Lactate/malate_DH_N"/>
</dbReference>
<feature type="domain" description="Lactate/malate dehydrogenase N-terminal" evidence="7">
    <location>
        <begin position="27"/>
        <end position="166"/>
    </location>
</feature>
<feature type="binding site" evidence="5">
    <location>
        <begin position="32"/>
        <end position="37"/>
    </location>
    <ligand>
        <name>NAD(+)</name>
        <dbReference type="ChEBI" id="CHEBI:57540"/>
    </ligand>
</feature>
<dbReference type="InterPro" id="IPR036291">
    <property type="entry name" value="NAD(P)-bd_dom_sf"/>
</dbReference>
<evidence type="ECO:0000313" key="10">
    <source>
        <dbReference type="Proteomes" id="UP000004923"/>
    </source>
</evidence>
<feature type="binding site" evidence="4">
    <location>
        <position position="176"/>
    </location>
    <ligand>
        <name>substrate</name>
    </ligand>
</feature>
<keyword evidence="10" id="KW-1185">Reference proteome</keyword>
<evidence type="ECO:0000256" key="5">
    <source>
        <dbReference type="PIRSR" id="PIRSR000102-3"/>
    </source>
</evidence>
<dbReference type="PRINTS" id="PR00086">
    <property type="entry name" value="LLDHDRGNASE"/>
</dbReference>
<evidence type="ECO:0000313" key="9">
    <source>
        <dbReference type="EMBL" id="EFY05667.1"/>
    </source>
</evidence>
<dbReference type="Gene3D" id="3.40.50.720">
    <property type="entry name" value="NAD(P)-binding Rossmann-like Domain"/>
    <property type="match status" value="1"/>
</dbReference>
<keyword evidence="2 6" id="KW-0560">Oxidoreductase</keyword>
<dbReference type="HOGENOM" id="CLU_045401_1_2_9"/>
<sequence length="338" mass="36949">MRELSPAQVGTVPCFHKEVSVMFKTRKVVIVGAGHVGSHVALALIQSGEADDIVLIDILKEKAAAQALDLDDCVSGALCGHDAKIRAGEYSELNDADILVMAFGRSRRPGETRLDMFDDSIKMANEVISHLKQVDFKGIMISISNPADIICEHIRRQMQWDSHRCFCTGTSLESYRLLRVLSAATGYSRKSIQAFCMGEHGNSSFVVWSRIRIGSKSFAQLRSERPELAALSLDDLQLQVKRAGDIEVDGKGCTEFGIANAACMLITAIFHDQKLIWPCSTALNGEYGQKNVAAGVPCVIGKNGIEEILELKLTEEEEAKFAVSCDILRGFLDRAGSL</sequence>
<protein>
    <submittedName>
        <fullName evidence="9">Lactate/malate dehydrogenase, NAD binding domain protein</fullName>
    </submittedName>
</protein>
<feature type="active site" description="Proton acceptor" evidence="3">
    <location>
        <position position="200"/>
    </location>
</feature>
<dbReference type="eggNOG" id="COG0039">
    <property type="taxonomic scope" value="Bacteria"/>
</dbReference>
<feature type="binding site" evidence="5">
    <location>
        <position position="57"/>
    </location>
    <ligand>
        <name>NAD(+)</name>
        <dbReference type="ChEBI" id="CHEBI:57540"/>
    </ligand>
</feature>
<feature type="domain" description="Lactate/malate dehydrogenase C-terminal" evidence="8">
    <location>
        <begin position="170"/>
        <end position="329"/>
    </location>
</feature>
<evidence type="ECO:0000256" key="4">
    <source>
        <dbReference type="PIRSR" id="PIRSR000102-2"/>
    </source>
</evidence>
<proteinExistence type="inferred from homology"/>
<organism evidence="9 10">
    <name type="scientific">Phascolarctobacterium succinatutens YIT 12067</name>
    <dbReference type="NCBI Taxonomy" id="626939"/>
    <lineage>
        <taxon>Bacteria</taxon>
        <taxon>Bacillati</taxon>
        <taxon>Bacillota</taxon>
        <taxon>Negativicutes</taxon>
        <taxon>Acidaminococcales</taxon>
        <taxon>Acidaminococcaceae</taxon>
        <taxon>Phascolarctobacterium</taxon>
    </lineage>
</organism>
<dbReference type="InterPro" id="IPR018177">
    <property type="entry name" value="L-lactate_DH_AS"/>
</dbReference>
<feature type="binding site" evidence="4">
    <location>
        <position position="107"/>
    </location>
    <ligand>
        <name>substrate</name>
    </ligand>
</feature>
<dbReference type="GO" id="GO:0004459">
    <property type="term" value="F:L-lactate dehydrogenase (NAD+) activity"/>
    <property type="evidence" value="ECO:0007669"/>
    <property type="project" value="InterPro"/>
</dbReference>
<dbReference type="InterPro" id="IPR015955">
    <property type="entry name" value="Lactate_DH/Glyco_Ohase_4_C"/>
</dbReference>
<dbReference type="GO" id="GO:0006089">
    <property type="term" value="P:lactate metabolic process"/>
    <property type="evidence" value="ECO:0007669"/>
    <property type="project" value="TreeGrafter"/>
</dbReference>
<comment type="caution">
    <text evidence="9">The sequence shown here is derived from an EMBL/GenBank/DDBJ whole genome shotgun (WGS) entry which is preliminary data.</text>
</comment>
<reference evidence="9 10" key="1">
    <citation type="submission" date="2011-01" db="EMBL/GenBank/DDBJ databases">
        <authorList>
            <person name="Weinstock G."/>
            <person name="Sodergren E."/>
            <person name="Clifton S."/>
            <person name="Fulton L."/>
            <person name="Fulton B."/>
            <person name="Courtney L."/>
            <person name="Fronick C."/>
            <person name="Harrison M."/>
            <person name="Strong C."/>
            <person name="Farmer C."/>
            <person name="Delahaunty K."/>
            <person name="Markovic C."/>
            <person name="Hall O."/>
            <person name="Minx P."/>
            <person name="Tomlinson C."/>
            <person name="Mitreva M."/>
            <person name="Hou S."/>
            <person name="Chen J."/>
            <person name="Wollam A."/>
            <person name="Pepin K.H."/>
            <person name="Johnson M."/>
            <person name="Bhonagiri V."/>
            <person name="Zhang X."/>
            <person name="Suruliraj S."/>
            <person name="Warren W."/>
            <person name="Chinwalla A."/>
            <person name="Mardis E.R."/>
            <person name="Wilson R.K."/>
        </authorList>
    </citation>
    <scope>NUCLEOTIDE SEQUENCE [LARGE SCALE GENOMIC DNA]</scope>
    <source>
        <strain evidence="9 10">YIT 12067</strain>
    </source>
</reference>
<feature type="binding site" evidence="5">
    <location>
        <begin position="143"/>
        <end position="145"/>
    </location>
    <ligand>
        <name>NAD(+)</name>
        <dbReference type="ChEBI" id="CHEBI:57540"/>
    </ligand>
</feature>
<evidence type="ECO:0000259" key="8">
    <source>
        <dbReference type="Pfam" id="PF02866"/>
    </source>
</evidence>
<dbReference type="EMBL" id="AEVN01000010">
    <property type="protein sequence ID" value="EFY05667.1"/>
    <property type="molecule type" value="Genomic_DNA"/>
</dbReference>
<comment type="similarity">
    <text evidence="1">Belongs to the LDH/MDH superfamily. LDH family.</text>
</comment>
<dbReference type="SUPFAM" id="SSF56327">
    <property type="entry name" value="LDH C-terminal domain-like"/>
    <property type="match status" value="1"/>
</dbReference>
<evidence type="ECO:0000256" key="2">
    <source>
        <dbReference type="ARBA" id="ARBA00023002"/>
    </source>
</evidence>
<dbReference type="AlphaFoldDB" id="E8LBS7"/>